<gene>
    <name evidence="1" type="ORF">LKD23_04410</name>
</gene>
<dbReference type="EMBL" id="JAJEQL010000007">
    <property type="protein sequence ID" value="MCC2199002.1"/>
    <property type="molecule type" value="Genomic_DNA"/>
</dbReference>
<protein>
    <submittedName>
        <fullName evidence="1">Uncharacterized protein</fullName>
    </submittedName>
</protein>
<keyword evidence="2" id="KW-1185">Reference proteome</keyword>
<reference evidence="1" key="1">
    <citation type="submission" date="2021-10" db="EMBL/GenBank/DDBJ databases">
        <title>Anaerobic single-cell dispensing facilitates the cultivation of human gut bacteria.</title>
        <authorList>
            <person name="Afrizal A."/>
        </authorList>
    </citation>
    <scope>NUCLEOTIDE SEQUENCE</scope>
    <source>
        <strain evidence="1">CLA-AA-H233</strain>
    </source>
</reference>
<evidence type="ECO:0000313" key="1">
    <source>
        <dbReference type="EMBL" id="MCC2199002.1"/>
    </source>
</evidence>
<evidence type="ECO:0000313" key="2">
    <source>
        <dbReference type="Proteomes" id="UP001430637"/>
    </source>
</evidence>
<name>A0ABS8F7D4_9FIRM</name>
<accession>A0ABS8F7D4</accession>
<dbReference type="RefSeq" id="WP_227620584.1">
    <property type="nucleotide sequence ID" value="NZ_JAJEQL010000007.1"/>
</dbReference>
<organism evidence="1 2">
    <name type="scientific">Faecalibacterium butyricigenerans</name>
    <dbReference type="NCBI Taxonomy" id="1851427"/>
    <lineage>
        <taxon>Bacteria</taxon>
        <taxon>Bacillati</taxon>
        <taxon>Bacillota</taxon>
        <taxon>Clostridia</taxon>
        <taxon>Eubacteriales</taxon>
        <taxon>Oscillospiraceae</taxon>
        <taxon>Faecalibacterium</taxon>
    </lineage>
</organism>
<dbReference type="Proteomes" id="UP001430637">
    <property type="component" value="Unassembled WGS sequence"/>
</dbReference>
<sequence>MQAIPLRQQDILSGKDTKLLRAELNKQNKEKAHLHHSSPRNDTDVFILLIIFMRD</sequence>
<proteinExistence type="predicted"/>
<comment type="caution">
    <text evidence="1">The sequence shown here is derived from an EMBL/GenBank/DDBJ whole genome shotgun (WGS) entry which is preliminary data.</text>
</comment>